<dbReference type="Gene3D" id="3.40.930.10">
    <property type="entry name" value="Mannitol-specific EII, Chain A"/>
    <property type="match status" value="1"/>
</dbReference>
<dbReference type="InterPro" id="IPR050661">
    <property type="entry name" value="BglG_antiterminators"/>
</dbReference>
<keyword evidence="2" id="KW-0805">Transcription regulation</keyword>
<dbReference type="Proteomes" id="UP000004633">
    <property type="component" value="Unassembled WGS sequence"/>
</dbReference>
<keyword evidence="1" id="KW-0677">Repeat</keyword>
<dbReference type="PANTHER" id="PTHR30185:SF13">
    <property type="entry name" value="LICABCH OPERON REGULATOR-RELATED"/>
    <property type="match status" value="1"/>
</dbReference>
<evidence type="ECO:0000256" key="2">
    <source>
        <dbReference type="ARBA" id="ARBA00023015"/>
    </source>
</evidence>
<feature type="domain" description="PTS EIIA type-2" evidence="5">
    <location>
        <begin position="496"/>
        <end position="635"/>
    </location>
</feature>
<dbReference type="InterPro" id="IPR011608">
    <property type="entry name" value="PRD"/>
</dbReference>
<evidence type="ECO:0000313" key="7">
    <source>
        <dbReference type="EMBL" id="EFW29875.1"/>
    </source>
</evidence>
<dbReference type="EMBL" id="AECV01000015">
    <property type="protein sequence ID" value="EFW29875.1"/>
    <property type="molecule type" value="Genomic_DNA"/>
</dbReference>
<evidence type="ECO:0000256" key="4">
    <source>
        <dbReference type="ARBA" id="ARBA00023163"/>
    </source>
</evidence>
<dbReference type="PANTHER" id="PTHR30185">
    <property type="entry name" value="CRYPTIC BETA-GLUCOSIDE BGL OPERON ANTITERMINATOR"/>
    <property type="match status" value="1"/>
</dbReference>
<dbReference type="Pfam" id="PF00359">
    <property type="entry name" value="PTS_EIIA_2"/>
    <property type="match status" value="1"/>
</dbReference>
<evidence type="ECO:0000256" key="1">
    <source>
        <dbReference type="ARBA" id="ARBA00022737"/>
    </source>
</evidence>
<dbReference type="Pfam" id="PF00874">
    <property type="entry name" value="PRD"/>
    <property type="match status" value="2"/>
</dbReference>
<dbReference type="PROSITE" id="PS51372">
    <property type="entry name" value="PRD_2"/>
    <property type="match status" value="2"/>
</dbReference>
<protein>
    <submittedName>
        <fullName evidence="7">Putative licABCH operon regulator</fullName>
    </submittedName>
</protein>
<dbReference type="Gene3D" id="1.10.1790.10">
    <property type="entry name" value="PRD domain"/>
    <property type="match status" value="2"/>
</dbReference>
<dbReference type="CDD" id="cd05568">
    <property type="entry name" value="PTS_IIB_bgl_like"/>
    <property type="match status" value="1"/>
</dbReference>
<reference evidence="7 8" key="1">
    <citation type="submission" date="2010-08" db="EMBL/GenBank/DDBJ databases">
        <authorList>
            <person name="Weinstock G."/>
            <person name="Sodergren E."/>
            <person name="Clifton S."/>
            <person name="Fulton L."/>
            <person name="Fulton B."/>
            <person name="Courtney L."/>
            <person name="Fronick C."/>
            <person name="Harrison M."/>
            <person name="Strong C."/>
            <person name="Farmer C."/>
            <person name="Delahaunty K."/>
            <person name="Markovic C."/>
            <person name="Hall O."/>
            <person name="Minx P."/>
            <person name="Tomlinson C."/>
            <person name="Mitreva M."/>
            <person name="Hou S."/>
            <person name="Chen J."/>
            <person name="Wollam A."/>
            <person name="Pepin K.H."/>
            <person name="Johnson M."/>
            <person name="Bhonagiri V."/>
            <person name="Zhang X."/>
            <person name="Suruliraj S."/>
            <person name="Warren W."/>
            <person name="Chinwalla A."/>
            <person name="Mardis E.R."/>
            <person name="Wilson R.K."/>
        </authorList>
    </citation>
    <scope>NUCLEOTIDE SEQUENCE [LARGE SCALE GENOMIC DNA]</scope>
    <source>
        <strain evidence="7 8">F0399</strain>
    </source>
</reference>
<keyword evidence="4" id="KW-0804">Transcription</keyword>
<gene>
    <name evidence="7" type="ORF">HMPREF9555_00881</name>
</gene>
<keyword evidence="8" id="KW-1185">Reference proteome</keyword>
<dbReference type="PROSITE" id="PS51094">
    <property type="entry name" value="PTS_EIIA_TYPE_2"/>
    <property type="match status" value="1"/>
</dbReference>
<feature type="domain" description="PRD" evidence="6">
    <location>
        <begin position="183"/>
        <end position="290"/>
    </location>
</feature>
<dbReference type="Pfam" id="PF08279">
    <property type="entry name" value="HTH_11"/>
    <property type="match status" value="1"/>
</dbReference>
<dbReference type="InterPro" id="IPR016152">
    <property type="entry name" value="PTrfase/Anion_transptr"/>
</dbReference>
<dbReference type="STRING" id="749551.HMPREF9555_00881"/>
<comment type="caution">
    <text evidence="7">The sequence shown here is derived from an EMBL/GenBank/DDBJ whole genome shotgun (WGS) entry which is preliminary data.</text>
</comment>
<dbReference type="AlphaFoldDB" id="E7N1P7"/>
<feature type="non-terminal residue" evidence="7">
    <location>
        <position position="1"/>
    </location>
</feature>
<dbReference type="InterPro" id="IPR013196">
    <property type="entry name" value="HTH_11"/>
</dbReference>
<feature type="domain" description="PRD" evidence="6">
    <location>
        <begin position="293"/>
        <end position="400"/>
    </location>
</feature>
<dbReference type="SUPFAM" id="SSF46785">
    <property type="entry name" value="Winged helix' DNA-binding domain"/>
    <property type="match status" value="2"/>
</dbReference>
<dbReference type="InterPro" id="IPR036390">
    <property type="entry name" value="WH_DNA-bd_sf"/>
</dbReference>
<dbReference type="InterPro" id="IPR036634">
    <property type="entry name" value="PRD_sf"/>
</dbReference>
<dbReference type="InterPro" id="IPR002178">
    <property type="entry name" value="PTS_EIIA_type-2_dom"/>
</dbReference>
<keyword evidence="3" id="KW-0010">Activator</keyword>
<evidence type="ECO:0000259" key="6">
    <source>
        <dbReference type="PROSITE" id="PS51372"/>
    </source>
</evidence>
<dbReference type="Gene3D" id="1.10.10.10">
    <property type="entry name" value="Winged helix-like DNA-binding domain superfamily/Winged helix DNA-binding domain"/>
    <property type="match status" value="2"/>
</dbReference>
<dbReference type="CDD" id="cd00211">
    <property type="entry name" value="PTS_IIA_fru"/>
    <property type="match status" value="1"/>
</dbReference>
<name>E7N1P7_9FIRM</name>
<dbReference type="GO" id="GO:0006355">
    <property type="term" value="P:regulation of DNA-templated transcription"/>
    <property type="evidence" value="ECO:0007669"/>
    <property type="project" value="InterPro"/>
</dbReference>
<dbReference type="SUPFAM" id="SSF63520">
    <property type="entry name" value="PTS-regulatory domain, PRD"/>
    <property type="match status" value="2"/>
</dbReference>
<organism evidence="7 8">
    <name type="scientific">Selenomonas artemidis F0399</name>
    <dbReference type="NCBI Taxonomy" id="749551"/>
    <lineage>
        <taxon>Bacteria</taxon>
        <taxon>Bacillati</taxon>
        <taxon>Bacillota</taxon>
        <taxon>Negativicutes</taxon>
        <taxon>Selenomonadales</taxon>
        <taxon>Selenomonadaceae</taxon>
        <taxon>Selenomonas</taxon>
    </lineage>
</organism>
<dbReference type="InterPro" id="IPR007737">
    <property type="entry name" value="Mga_HTH"/>
</dbReference>
<accession>E7N1P7</accession>
<dbReference type="Pfam" id="PF05043">
    <property type="entry name" value="Mga"/>
    <property type="match status" value="1"/>
</dbReference>
<evidence type="ECO:0000256" key="3">
    <source>
        <dbReference type="ARBA" id="ARBA00023159"/>
    </source>
</evidence>
<evidence type="ECO:0000259" key="5">
    <source>
        <dbReference type="PROSITE" id="PS51094"/>
    </source>
</evidence>
<dbReference type="Gene3D" id="3.40.50.2300">
    <property type="match status" value="1"/>
</dbReference>
<dbReference type="HOGENOM" id="CLU_013442_5_1_9"/>
<evidence type="ECO:0000313" key="8">
    <source>
        <dbReference type="Proteomes" id="UP000004633"/>
    </source>
</evidence>
<dbReference type="SUPFAM" id="SSF55804">
    <property type="entry name" value="Phoshotransferase/anion transport protein"/>
    <property type="match status" value="1"/>
</dbReference>
<sequence length="643" mass="73557">CGASDITRQEDTLMDRWLQLVLLMPENECITCKELAEALGVSTRTIYDDILQLNRMMLPHGAQLEARPYHGVKLSVTDRTRFLSFLDTLEADGTLRGETAESRINKIIRVLLQTDAAVKSDDLCEMLHVSRSTLKKDLRMIRPRLRHYDLQLLHQPYAGLRIDGTEKNIRRCMAKLGRNMIANDGEFLSENIQKLAVLLQNIFRRHAYRMAAYSFQNFVLHVYVSICRIRLGREIARELLPYEPADAQVCGLAKDVSTALTEAYGIQFTKSEHQYILLHLECKKIISWKQVSLAASESYELVREMLQSVENVFCYNFSHDFELIAGLSTHLIPMRTRLLYDMPLDNPMMQEIRETEPLAYEMANVACGVLQRKYEKEIPVDETGYIALYFHVALERSRAQRRKNVLIVCGTGKSAAALLAYKIKDAYGKHLNVVGMYESADFIDRDLETADYILSTTPIKKELPIPVIELGHGFPWNKDQDIREHLKREQQKTLLGYFSQALFLPHMSAGGKEDVLRQMCRKTAAHETIPEDFYEHVMQRERIGGTALGNGVATPHPDQPLGERSLVVIGILDTPILWDQEDVQIIFLLSMKVGGDRNLPLFYKMISRFLTNKTIVRHLIKQQTFENMIAIFSALSDDACVLD</sequence>
<dbReference type="InterPro" id="IPR036388">
    <property type="entry name" value="WH-like_DNA-bd_sf"/>
</dbReference>
<proteinExistence type="predicted"/>